<dbReference type="EMBL" id="JAACJP010000003">
    <property type="protein sequence ID" value="KAF5385765.1"/>
    <property type="molecule type" value="Genomic_DNA"/>
</dbReference>
<dbReference type="OrthoDB" id="9972657at2759"/>
<evidence type="ECO:0000256" key="2">
    <source>
        <dbReference type="ARBA" id="ARBA00022840"/>
    </source>
</evidence>
<evidence type="ECO:0000256" key="3">
    <source>
        <dbReference type="ARBA" id="ARBA00025768"/>
    </source>
</evidence>
<dbReference type="Pfam" id="PF08433">
    <property type="entry name" value="KTI12"/>
    <property type="match status" value="1"/>
</dbReference>
<organism evidence="5 6">
    <name type="scientific">Tricholomella constricta</name>
    <dbReference type="NCBI Taxonomy" id="117010"/>
    <lineage>
        <taxon>Eukaryota</taxon>
        <taxon>Fungi</taxon>
        <taxon>Dikarya</taxon>
        <taxon>Basidiomycota</taxon>
        <taxon>Agaricomycotina</taxon>
        <taxon>Agaricomycetes</taxon>
        <taxon>Agaricomycetidae</taxon>
        <taxon>Agaricales</taxon>
        <taxon>Tricholomatineae</taxon>
        <taxon>Lyophyllaceae</taxon>
        <taxon>Tricholomella</taxon>
    </lineage>
</organism>
<feature type="region of interest" description="Disordered" evidence="4">
    <location>
        <begin position="59"/>
        <end position="81"/>
    </location>
</feature>
<dbReference type="Proteomes" id="UP000565441">
    <property type="component" value="Unassembled WGS sequence"/>
</dbReference>
<proteinExistence type="inferred from homology"/>
<name>A0A8H5HLY6_9AGAR</name>
<evidence type="ECO:0000256" key="4">
    <source>
        <dbReference type="SAM" id="MobiDB-lite"/>
    </source>
</evidence>
<dbReference type="PANTHER" id="PTHR12435">
    <property type="match status" value="1"/>
</dbReference>
<dbReference type="SUPFAM" id="SSF52540">
    <property type="entry name" value="P-loop containing nucleoside triphosphate hydrolases"/>
    <property type="match status" value="1"/>
</dbReference>
<evidence type="ECO:0008006" key="7">
    <source>
        <dbReference type="Google" id="ProtNLM"/>
    </source>
</evidence>
<reference evidence="5 6" key="1">
    <citation type="journal article" date="2020" name="ISME J.">
        <title>Uncovering the hidden diversity of litter-decomposition mechanisms in mushroom-forming fungi.</title>
        <authorList>
            <person name="Floudas D."/>
            <person name="Bentzer J."/>
            <person name="Ahren D."/>
            <person name="Johansson T."/>
            <person name="Persson P."/>
            <person name="Tunlid A."/>
        </authorList>
    </citation>
    <scope>NUCLEOTIDE SEQUENCE [LARGE SCALE GENOMIC DNA]</scope>
    <source>
        <strain evidence="5 6">CBS 661.87</strain>
    </source>
</reference>
<keyword evidence="1" id="KW-0547">Nucleotide-binding</keyword>
<comment type="caution">
    <text evidence="5">The sequence shown here is derived from an EMBL/GenBank/DDBJ whole genome shotgun (WGS) entry which is preliminary data.</text>
</comment>
<evidence type="ECO:0000256" key="1">
    <source>
        <dbReference type="ARBA" id="ARBA00022741"/>
    </source>
</evidence>
<dbReference type="Gene3D" id="3.40.50.300">
    <property type="entry name" value="P-loop containing nucleotide triphosphate hydrolases"/>
    <property type="match status" value="1"/>
</dbReference>
<evidence type="ECO:0000313" key="5">
    <source>
        <dbReference type="EMBL" id="KAF5385765.1"/>
    </source>
</evidence>
<dbReference type="InterPro" id="IPR013641">
    <property type="entry name" value="KTI12/PSTK"/>
</dbReference>
<keyword evidence="2" id="KW-0067">ATP-binding</keyword>
<protein>
    <recommendedName>
        <fullName evidence="7">Chromatin associated protein KTI12</fullName>
    </recommendedName>
</protein>
<dbReference type="GO" id="GO:0005524">
    <property type="term" value="F:ATP binding"/>
    <property type="evidence" value="ECO:0007669"/>
    <property type="project" value="UniProtKB-KW"/>
</dbReference>
<comment type="similarity">
    <text evidence="3">Belongs to the KTI12 family.</text>
</comment>
<sequence>MALVTISGFPCAGKTRRAEQIRASLEQYLKDETYQGPISKVALLSDDILNLNRSVYDGERDPSHRPATIHSPTSSLLDSRSEKPARGALFTAMQRQMALDTILIVDALNYIKGFRYQMYCAAREMKLRICTIYVVATKEQCKNWNETRQDGRVYAPETYEEPSSMVRWDSPLFTILWDEDAPPMPQIWDAITKGNIKPPNSGTLSVVKAPTDALQALEQTTAAIVSAILADQTGLGAQLNLSISTLSATLKLCITLPARNITLSELQRLKRQFVTVHKKAITLGTTERGAVDWGDESIAGKFVTYLEEHMKS</sequence>
<keyword evidence="6" id="KW-1185">Reference proteome</keyword>
<accession>A0A8H5HLY6</accession>
<dbReference type="AlphaFoldDB" id="A0A8H5HLY6"/>
<gene>
    <name evidence="5" type="ORF">D9615_002477</name>
</gene>
<evidence type="ECO:0000313" key="6">
    <source>
        <dbReference type="Proteomes" id="UP000565441"/>
    </source>
</evidence>
<dbReference type="InterPro" id="IPR027417">
    <property type="entry name" value="P-loop_NTPase"/>
</dbReference>